<evidence type="ECO:0000256" key="1">
    <source>
        <dbReference type="SAM" id="MobiDB-lite"/>
    </source>
</evidence>
<sequence>MALKSLEINRTWVERMLRLAESPWERAAVEQRFVDHGWMRPGEVLDWFGGACAPHVVTGSDDGIGHRLELESADDSGRPDIVGVRLPCALFWPPTGRDEDEEDEDDEEDEEDELDGDYGSAWVRFPDARREAFEAEYVRLRALVVAELGEPDEEGPDEQSDRTALWRRPDFVVELIVMDDLNTYSYYDVILLRVARAR</sequence>
<evidence type="ECO:0000313" key="3">
    <source>
        <dbReference type="Proteomes" id="UP000286931"/>
    </source>
</evidence>
<dbReference type="EMBL" id="BIFH01000055">
    <property type="protein sequence ID" value="GCE01961.1"/>
    <property type="molecule type" value="Genomic_DNA"/>
</dbReference>
<dbReference type="RefSeq" id="WP_160161836.1">
    <property type="nucleotide sequence ID" value="NZ_BIFH01000055.1"/>
</dbReference>
<name>A0A401Z531_9ACTN</name>
<feature type="compositionally biased region" description="Acidic residues" evidence="1">
    <location>
        <begin position="98"/>
        <end position="116"/>
    </location>
</feature>
<gene>
    <name evidence="2" type="ORF">EHYA_09736</name>
</gene>
<dbReference type="OrthoDB" id="4098138at2"/>
<evidence type="ECO:0000313" key="2">
    <source>
        <dbReference type="EMBL" id="GCE01961.1"/>
    </source>
</evidence>
<dbReference type="Proteomes" id="UP000286931">
    <property type="component" value="Unassembled WGS sequence"/>
</dbReference>
<organism evidence="2 3">
    <name type="scientific">Embleya hyalina</name>
    <dbReference type="NCBI Taxonomy" id="516124"/>
    <lineage>
        <taxon>Bacteria</taxon>
        <taxon>Bacillati</taxon>
        <taxon>Actinomycetota</taxon>
        <taxon>Actinomycetes</taxon>
        <taxon>Kitasatosporales</taxon>
        <taxon>Streptomycetaceae</taxon>
        <taxon>Embleya</taxon>
    </lineage>
</organism>
<feature type="region of interest" description="Disordered" evidence="1">
    <location>
        <begin position="92"/>
        <end position="118"/>
    </location>
</feature>
<accession>A0A401Z531</accession>
<dbReference type="AlphaFoldDB" id="A0A401Z531"/>
<keyword evidence="3" id="KW-1185">Reference proteome</keyword>
<comment type="caution">
    <text evidence="2">The sequence shown here is derived from an EMBL/GenBank/DDBJ whole genome shotgun (WGS) entry which is preliminary data.</text>
</comment>
<proteinExistence type="predicted"/>
<protein>
    <submittedName>
        <fullName evidence="2">Uncharacterized protein</fullName>
    </submittedName>
</protein>
<reference evidence="2 3" key="1">
    <citation type="submission" date="2018-12" db="EMBL/GenBank/DDBJ databases">
        <title>Draft genome sequence of Embleya hyalina NBRC 13850T.</title>
        <authorList>
            <person name="Komaki H."/>
            <person name="Hosoyama A."/>
            <person name="Kimura A."/>
            <person name="Ichikawa N."/>
            <person name="Tamura T."/>
        </authorList>
    </citation>
    <scope>NUCLEOTIDE SEQUENCE [LARGE SCALE GENOMIC DNA]</scope>
    <source>
        <strain evidence="2 3">NBRC 13850</strain>
    </source>
</reference>